<gene>
    <name evidence="1" type="ORF">EVA_01437</name>
</gene>
<name>J9H7U3_9ZZZZ</name>
<evidence type="ECO:0000313" key="1">
    <source>
        <dbReference type="EMBL" id="EJX10355.1"/>
    </source>
</evidence>
<proteinExistence type="predicted"/>
<sequence>MSRGKNRFILICFADSVLTEVNANPLSIICFNFLCHLNHPIDYSVIFSPRNKQTA</sequence>
<reference evidence="1" key="1">
    <citation type="journal article" date="2012" name="PLoS ONE">
        <title>Gene sets for utilization of primary and secondary nutrition supplies in the distal gut of endangered iberian lynx.</title>
        <authorList>
            <person name="Alcaide M."/>
            <person name="Messina E."/>
            <person name="Richter M."/>
            <person name="Bargiela R."/>
            <person name="Peplies J."/>
            <person name="Huws S.A."/>
            <person name="Newbold C.J."/>
            <person name="Golyshin P.N."/>
            <person name="Simon M.A."/>
            <person name="Lopez G."/>
            <person name="Yakimov M.M."/>
            <person name="Ferrer M."/>
        </authorList>
    </citation>
    <scope>NUCLEOTIDE SEQUENCE</scope>
</reference>
<protein>
    <submittedName>
        <fullName evidence="1">Uncharacterized protein</fullName>
    </submittedName>
</protein>
<accession>J9H7U3</accession>
<dbReference type="AlphaFoldDB" id="J9H7U3"/>
<organism evidence="1">
    <name type="scientific">gut metagenome</name>
    <dbReference type="NCBI Taxonomy" id="749906"/>
    <lineage>
        <taxon>unclassified sequences</taxon>
        <taxon>metagenomes</taxon>
        <taxon>organismal metagenomes</taxon>
    </lineage>
</organism>
<comment type="caution">
    <text evidence="1">The sequence shown here is derived from an EMBL/GenBank/DDBJ whole genome shotgun (WGS) entry which is preliminary data.</text>
</comment>
<dbReference type="EMBL" id="AMCI01000202">
    <property type="protein sequence ID" value="EJX10355.1"/>
    <property type="molecule type" value="Genomic_DNA"/>
</dbReference>